<keyword evidence="8" id="KW-0418">Kinase</keyword>
<name>A0A420WQW8_9PROT</name>
<dbReference type="Proteomes" id="UP000277424">
    <property type="component" value="Unassembled WGS sequence"/>
</dbReference>
<keyword evidence="3 6" id="KW-0808">Transferase</keyword>
<dbReference type="SUPFAM" id="SSF52540">
    <property type="entry name" value="P-loop containing nucleoside triphosphate hydrolases"/>
    <property type="match status" value="1"/>
</dbReference>
<dbReference type="InterPro" id="IPR012699">
    <property type="entry name" value="PhnN"/>
</dbReference>
<evidence type="ECO:0000256" key="5">
    <source>
        <dbReference type="ARBA" id="ARBA00022840"/>
    </source>
</evidence>
<dbReference type="GO" id="GO:0006015">
    <property type="term" value="P:5-phosphoribose 1-diphosphate biosynthetic process"/>
    <property type="evidence" value="ECO:0007669"/>
    <property type="project" value="UniProtKB-UniRule"/>
</dbReference>
<dbReference type="EC" id="2.7.4.23" evidence="6"/>
<dbReference type="GO" id="GO:0005524">
    <property type="term" value="F:ATP binding"/>
    <property type="evidence" value="ECO:0007669"/>
    <property type="project" value="UniProtKB-KW"/>
</dbReference>
<gene>
    <name evidence="6" type="primary">phnN</name>
    <name evidence="8" type="ORF">BCL74_1226</name>
</gene>
<dbReference type="InterPro" id="IPR008145">
    <property type="entry name" value="GK/Ca_channel_bsu"/>
</dbReference>
<dbReference type="Gene3D" id="3.40.50.300">
    <property type="entry name" value="P-loop containing nucleotide triphosphate hydrolases"/>
    <property type="match status" value="1"/>
</dbReference>
<evidence type="ECO:0000313" key="9">
    <source>
        <dbReference type="Proteomes" id="UP000277424"/>
    </source>
</evidence>
<comment type="pathway">
    <text evidence="2 6">Metabolic intermediate biosynthesis; 5-phospho-alpha-D-ribose 1-diphosphate biosynthesis; 5-phospho-alpha-D-ribose 1-diphosphate from D-ribose 5-phosphate (route II): step 3/3.</text>
</comment>
<organism evidence="8 9">
    <name type="scientific">Oceanibaculum indicum</name>
    <dbReference type="NCBI Taxonomy" id="526216"/>
    <lineage>
        <taxon>Bacteria</taxon>
        <taxon>Pseudomonadati</taxon>
        <taxon>Pseudomonadota</taxon>
        <taxon>Alphaproteobacteria</taxon>
        <taxon>Rhodospirillales</taxon>
        <taxon>Oceanibaculaceae</taxon>
        <taxon>Oceanibaculum</taxon>
    </lineage>
</organism>
<dbReference type="SMART" id="SM00072">
    <property type="entry name" value="GuKc"/>
    <property type="match status" value="1"/>
</dbReference>
<proteinExistence type="inferred from homology"/>
<dbReference type="InterPro" id="IPR027417">
    <property type="entry name" value="P-loop_NTPase"/>
</dbReference>
<dbReference type="NCBIfam" id="NF007485">
    <property type="entry name" value="PRK10078.1"/>
    <property type="match status" value="1"/>
</dbReference>
<comment type="catalytic activity">
    <reaction evidence="1 6">
        <text>alpha-D-ribose 1,5-bisphosphate + ATP = 5-phospho-alpha-D-ribose 1-diphosphate + ADP</text>
        <dbReference type="Rhea" id="RHEA:20109"/>
        <dbReference type="ChEBI" id="CHEBI:30616"/>
        <dbReference type="ChEBI" id="CHEBI:58017"/>
        <dbReference type="ChEBI" id="CHEBI:68688"/>
        <dbReference type="ChEBI" id="CHEBI:456216"/>
        <dbReference type="EC" id="2.7.4.23"/>
    </reaction>
</comment>
<dbReference type="PANTHER" id="PTHR23117:SF8">
    <property type="entry name" value="RIBOSE 1,5-BISPHOSPHATE PHOSPHOKINASE PHNN"/>
    <property type="match status" value="1"/>
</dbReference>
<evidence type="ECO:0000313" key="8">
    <source>
        <dbReference type="EMBL" id="RKQ73438.1"/>
    </source>
</evidence>
<dbReference type="HAMAP" id="MF_00836">
    <property type="entry name" value="PhnN"/>
    <property type="match status" value="1"/>
</dbReference>
<dbReference type="RefSeq" id="WP_121218319.1">
    <property type="nucleotide sequence ID" value="NZ_RBIG01000001.1"/>
</dbReference>
<dbReference type="EMBL" id="RBIG01000001">
    <property type="protein sequence ID" value="RKQ73438.1"/>
    <property type="molecule type" value="Genomic_DNA"/>
</dbReference>
<dbReference type="UniPathway" id="UPA00087">
    <property type="reaction ID" value="UER00175"/>
</dbReference>
<evidence type="ECO:0000256" key="2">
    <source>
        <dbReference type="ARBA" id="ARBA00005069"/>
    </source>
</evidence>
<keyword evidence="4 6" id="KW-0547">Nucleotide-binding</keyword>
<accession>A0A420WQW8</accession>
<comment type="similarity">
    <text evidence="6">Belongs to the ribose 1,5-bisphosphokinase family.</text>
</comment>
<comment type="function">
    <text evidence="6">Catalyzes the phosphorylation of ribose 1,5-bisphosphate to 5-phospho-D-ribosyl alpha-1-diphosphate (PRPP).</text>
</comment>
<dbReference type="GO" id="GO:0033863">
    <property type="term" value="F:ribose 1,5-bisphosphate phosphokinase activity"/>
    <property type="evidence" value="ECO:0007669"/>
    <property type="project" value="UniProtKB-UniRule"/>
</dbReference>
<evidence type="ECO:0000256" key="4">
    <source>
        <dbReference type="ARBA" id="ARBA00022741"/>
    </source>
</evidence>
<evidence type="ECO:0000256" key="1">
    <source>
        <dbReference type="ARBA" id="ARBA00000373"/>
    </source>
</evidence>
<dbReference type="PANTHER" id="PTHR23117">
    <property type="entry name" value="GUANYLATE KINASE-RELATED"/>
    <property type="match status" value="1"/>
</dbReference>
<sequence>MAEGYLVLVVGPSGAGKDSLLDGARAALAGDPRFVFARREITRPADSGGEDHIAVTEAEFRARQAAGHYALSWDAHGLGYGIPNSVEGDLAAGRTVIANVSRGVLDEARGKYGRVAILSITVSPEILAARLRARGRETEEQIAGRLARAAAFSVTGPDVIDIRNDGDLAESVAAFVTALRGLASP</sequence>
<dbReference type="AlphaFoldDB" id="A0A420WQW8"/>
<feature type="binding site" evidence="6">
    <location>
        <begin position="11"/>
        <end position="18"/>
    </location>
    <ligand>
        <name>ATP</name>
        <dbReference type="ChEBI" id="CHEBI:30616"/>
    </ligand>
</feature>
<feature type="domain" description="Guanylate kinase/L-type calcium channel beta subunit" evidence="7">
    <location>
        <begin position="3"/>
        <end position="183"/>
    </location>
</feature>
<evidence type="ECO:0000256" key="3">
    <source>
        <dbReference type="ARBA" id="ARBA00022679"/>
    </source>
</evidence>
<dbReference type="NCBIfam" id="TIGR02322">
    <property type="entry name" value="phosphon_PhnN"/>
    <property type="match status" value="1"/>
</dbReference>
<evidence type="ECO:0000256" key="6">
    <source>
        <dbReference type="HAMAP-Rule" id="MF_00836"/>
    </source>
</evidence>
<keyword evidence="5 6" id="KW-0067">ATP-binding</keyword>
<dbReference type="GO" id="GO:0019634">
    <property type="term" value="P:organic phosphonate metabolic process"/>
    <property type="evidence" value="ECO:0007669"/>
    <property type="project" value="UniProtKB-UniRule"/>
</dbReference>
<protein>
    <recommendedName>
        <fullName evidence="6">Ribose 1,5-bisphosphate phosphokinase PhnN</fullName>
        <ecNumber evidence="6">2.7.4.23</ecNumber>
    </recommendedName>
    <alternativeName>
        <fullName evidence="6">Ribose 1,5-bisphosphokinase</fullName>
    </alternativeName>
</protein>
<dbReference type="OrthoDB" id="341217at2"/>
<comment type="caution">
    <text evidence="8">The sequence shown here is derived from an EMBL/GenBank/DDBJ whole genome shotgun (WGS) entry which is preliminary data.</text>
</comment>
<dbReference type="GO" id="GO:0005829">
    <property type="term" value="C:cytosol"/>
    <property type="evidence" value="ECO:0007669"/>
    <property type="project" value="TreeGrafter"/>
</dbReference>
<evidence type="ECO:0000259" key="7">
    <source>
        <dbReference type="SMART" id="SM00072"/>
    </source>
</evidence>
<reference evidence="8 9" key="1">
    <citation type="submission" date="2018-10" db="EMBL/GenBank/DDBJ databases">
        <title>Comparative analysis of microorganisms from saline springs in Andes Mountain Range, Colombia.</title>
        <authorList>
            <person name="Rubin E."/>
        </authorList>
    </citation>
    <scope>NUCLEOTIDE SEQUENCE [LARGE SCALE GENOMIC DNA]</scope>
    <source>
        <strain evidence="8 9">USBA 36</strain>
    </source>
</reference>